<evidence type="ECO:0000313" key="2">
    <source>
        <dbReference type="Proteomes" id="UP000032142"/>
    </source>
</evidence>
<gene>
    <name evidence="1" type="ORF">F383_31136</name>
</gene>
<dbReference type="Proteomes" id="UP000032142">
    <property type="component" value="Unassembled WGS sequence"/>
</dbReference>
<name>A0A0B0MXH9_GOSAR</name>
<protein>
    <submittedName>
        <fullName evidence="1">Uncharacterized protein</fullName>
    </submittedName>
</protein>
<evidence type="ECO:0000313" key="1">
    <source>
        <dbReference type="EMBL" id="KHG05480.1"/>
    </source>
</evidence>
<accession>A0A0B0MXH9</accession>
<keyword evidence="2" id="KW-1185">Reference proteome</keyword>
<organism evidence="1 2">
    <name type="scientific">Gossypium arboreum</name>
    <name type="common">Tree cotton</name>
    <name type="synonym">Gossypium nanking</name>
    <dbReference type="NCBI Taxonomy" id="29729"/>
    <lineage>
        <taxon>Eukaryota</taxon>
        <taxon>Viridiplantae</taxon>
        <taxon>Streptophyta</taxon>
        <taxon>Embryophyta</taxon>
        <taxon>Tracheophyta</taxon>
        <taxon>Spermatophyta</taxon>
        <taxon>Magnoliopsida</taxon>
        <taxon>eudicotyledons</taxon>
        <taxon>Gunneridae</taxon>
        <taxon>Pentapetalae</taxon>
        <taxon>rosids</taxon>
        <taxon>malvids</taxon>
        <taxon>Malvales</taxon>
        <taxon>Malvaceae</taxon>
        <taxon>Malvoideae</taxon>
        <taxon>Gossypium</taxon>
    </lineage>
</organism>
<proteinExistence type="predicted"/>
<dbReference type="AlphaFoldDB" id="A0A0B0MXH9"/>
<comment type="caution">
    <text evidence="1">The sequence shown here is derived from an EMBL/GenBank/DDBJ whole genome shotgun (WGS) entry which is preliminary data.</text>
</comment>
<sequence length="29" mass="3456">MALASYYVYENSQVSLVFQMVQREIQRVC</sequence>
<reference evidence="2" key="1">
    <citation type="submission" date="2014-09" db="EMBL/GenBank/DDBJ databases">
        <authorList>
            <person name="Mudge J."/>
            <person name="Ramaraj T."/>
            <person name="Lindquist I.E."/>
            <person name="Bharti A.K."/>
            <person name="Sundararajan A."/>
            <person name="Cameron C.T."/>
            <person name="Woodward J.E."/>
            <person name="May G.D."/>
            <person name="Brubaker C."/>
            <person name="Broadhvest J."/>
            <person name="Wilkins T.A."/>
        </authorList>
    </citation>
    <scope>NUCLEOTIDE SEQUENCE</scope>
    <source>
        <strain evidence="2">cv. AKA8401</strain>
    </source>
</reference>
<dbReference type="EMBL" id="JRRC01431208">
    <property type="protein sequence ID" value="KHG05480.1"/>
    <property type="molecule type" value="Genomic_DNA"/>
</dbReference>